<keyword evidence="6 8" id="KW-0472">Membrane</keyword>
<feature type="signal peptide" evidence="10">
    <location>
        <begin position="1"/>
        <end position="28"/>
    </location>
</feature>
<reference evidence="13 14" key="1">
    <citation type="submission" date="2021-04" db="EMBL/GenBank/DDBJ databases">
        <authorList>
            <person name="Rodrigo-Torres L."/>
            <person name="Arahal R. D."/>
            <person name="Lucena T."/>
        </authorList>
    </citation>
    <scope>NUCLEOTIDE SEQUENCE [LARGE SCALE GENOMIC DNA]</scope>
    <source>
        <strain evidence="13 14">CECT 30171</strain>
    </source>
</reference>
<keyword evidence="3 8" id="KW-1134">Transmembrane beta strand</keyword>
<accession>A0ABM8UDS9</accession>
<dbReference type="RefSeq" id="WP_215219712.1">
    <property type="nucleotide sequence ID" value="NZ_OU015430.1"/>
</dbReference>
<feature type="domain" description="TonB-dependent receptor plug" evidence="12">
    <location>
        <begin position="56"/>
        <end position="165"/>
    </location>
</feature>
<proteinExistence type="inferred from homology"/>
<organism evidence="13 14">
    <name type="scientific">Novilysobacter luteus</name>
    <dbReference type="NCBI Taxonomy" id="2822368"/>
    <lineage>
        <taxon>Bacteria</taxon>
        <taxon>Pseudomonadati</taxon>
        <taxon>Pseudomonadota</taxon>
        <taxon>Gammaproteobacteria</taxon>
        <taxon>Lysobacterales</taxon>
        <taxon>Lysobacteraceae</taxon>
        <taxon>Novilysobacter</taxon>
    </lineage>
</organism>
<dbReference type="Proteomes" id="UP000680116">
    <property type="component" value="Chromosome"/>
</dbReference>
<dbReference type="InterPro" id="IPR039426">
    <property type="entry name" value="TonB-dep_rcpt-like"/>
</dbReference>
<dbReference type="Pfam" id="PF00593">
    <property type="entry name" value="TonB_dep_Rec_b-barrel"/>
    <property type="match status" value="1"/>
</dbReference>
<evidence type="ECO:0000256" key="4">
    <source>
        <dbReference type="ARBA" id="ARBA00022692"/>
    </source>
</evidence>
<dbReference type="PROSITE" id="PS52016">
    <property type="entry name" value="TONB_DEPENDENT_REC_3"/>
    <property type="match status" value="1"/>
</dbReference>
<comment type="similarity">
    <text evidence="8 9">Belongs to the TonB-dependent receptor family.</text>
</comment>
<feature type="chain" id="PRO_5045863718" evidence="10">
    <location>
        <begin position="29"/>
        <end position="968"/>
    </location>
</feature>
<evidence type="ECO:0000256" key="10">
    <source>
        <dbReference type="SAM" id="SignalP"/>
    </source>
</evidence>
<evidence type="ECO:0000256" key="9">
    <source>
        <dbReference type="RuleBase" id="RU003357"/>
    </source>
</evidence>
<dbReference type="InterPro" id="IPR036942">
    <property type="entry name" value="Beta-barrel_TonB_sf"/>
</dbReference>
<keyword evidence="7 8" id="KW-0998">Cell outer membrane</keyword>
<feature type="domain" description="TonB-dependent receptor-like beta-barrel" evidence="11">
    <location>
        <begin position="351"/>
        <end position="932"/>
    </location>
</feature>
<keyword evidence="4 8" id="KW-0812">Transmembrane</keyword>
<evidence type="ECO:0000313" key="14">
    <source>
        <dbReference type="Proteomes" id="UP000680116"/>
    </source>
</evidence>
<evidence type="ECO:0000256" key="5">
    <source>
        <dbReference type="ARBA" id="ARBA00023077"/>
    </source>
</evidence>
<evidence type="ECO:0000313" key="13">
    <source>
        <dbReference type="EMBL" id="CAG4970491.1"/>
    </source>
</evidence>
<keyword evidence="10" id="KW-0732">Signal</keyword>
<dbReference type="Gene3D" id="2.170.130.10">
    <property type="entry name" value="TonB-dependent receptor, plug domain"/>
    <property type="match status" value="1"/>
</dbReference>
<keyword evidence="2 8" id="KW-0813">Transport</keyword>
<name>A0ABM8UDS9_9GAMM</name>
<sequence length="968" mass="105043">MTLKTTKLRNAISFALVAGTAVTGTAFAQDAAPAEQAATTLDRIEVTGSRIRSVDAETSQPVLVLNREDIEKQGVTSVAEVLNRISSAGPSINRTFNNGGDGSSTISLRNLGASRTLVLVDGRRWVSGLDGSVDLNTIPSAVVERIEVLKDGASAIYGSDAIAGVVNIITRDNYDGAEASAHVGQYSEGDGERTSVAATIGANTDRSNLVISLSRVEEGEVMARDREQSAVPVFGRQDRSGFSANGKIWNNAPIDEDNPTGFGDLTVVPPGSTGVGPDGQQRYGLDQFVPYTTGAHGYNYAADNYLLTPQTRTALYLKGRFDVTDTISFVADALYNERRSEQQLAGFPLSGGTDLGNPADTALSGDSYFNPYNTIYGGDGRDVQWSHRLTEQARVYQQNVKTFHTYVGFNGSFQFAERYFDWDVGYNFNKSDQEDAQIGDANMLNVAAGVGPSFLDPTSGRVVCGTPDNPATPDVNELNIIDGCVPFNPLAPAGGVTQEMLDFILFTAQDAYQNRSESFTANLSGEIMELPGGMMGFAAGVESRKESGFDRPDAFVAAGYSSGNGRQPTAGSYDLDEIYAELLIPVLADVPGAQLLEFSLASRYSDYSNFGDTLNSKFGFKWKPIEDLMVRGNWAEGFRAPPIQTLFRGLADSYESFGDICSADYPGRNATIAAACAADGVPADFIQRTNAGDGYFGQTIYPFSFGGNPNAGPETSTSKTLGLVYSPSYVQGLNVTLDWWNVEIEGALSTPSVATILDQCYMQGNEQACSLFTRRADNHQIDYMLLAPANLAVIDVEGYDLGVDYRFPETAYGQFTASLNASYTAKYDSQSTPEAEPESVVGQYFDRDPNWRLRANSSLDWSMGDFGVTWITRYYSRLVEDCGFGDLCSDPDRRIDTGPAPRNTLGATTYHDVQARYELPWNGTVKLGMNNVFKKRAPTSYSTFANSFDPQYDIPDSSYIYMEYVQRF</sequence>
<dbReference type="PANTHER" id="PTHR47234">
    <property type="match status" value="1"/>
</dbReference>
<dbReference type="InterPro" id="IPR037066">
    <property type="entry name" value="Plug_dom_sf"/>
</dbReference>
<comment type="subcellular location">
    <subcellularLocation>
        <location evidence="1 8">Cell outer membrane</location>
        <topology evidence="1 8">Multi-pass membrane protein</topology>
    </subcellularLocation>
</comment>
<protein>
    <submittedName>
        <fullName evidence="13">Vitamin B12 transporter BtuB</fullName>
    </submittedName>
</protein>
<evidence type="ECO:0000256" key="2">
    <source>
        <dbReference type="ARBA" id="ARBA00022448"/>
    </source>
</evidence>
<evidence type="ECO:0000259" key="12">
    <source>
        <dbReference type="Pfam" id="PF07715"/>
    </source>
</evidence>
<dbReference type="PANTHER" id="PTHR47234:SF2">
    <property type="entry name" value="TONB-DEPENDENT RECEPTOR"/>
    <property type="match status" value="1"/>
</dbReference>
<dbReference type="SUPFAM" id="SSF56935">
    <property type="entry name" value="Porins"/>
    <property type="match status" value="1"/>
</dbReference>
<evidence type="ECO:0000256" key="7">
    <source>
        <dbReference type="ARBA" id="ARBA00023237"/>
    </source>
</evidence>
<dbReference type="Gene3D" id="2.40.170.20">
    <property type="entry name" value="TonB-dependent receptor, beta-barrel domain"/>
    <property type="match status" value="1"/>
</dbReference>
<dbReference type="EMBL" id="OU015430">
    <property type="protein sequence ID" value="CAG4970491.1"/>
    <property type="molecule type" value="Genomic_DNA"/>
</dbReference>
<keyword evidence="14" id="KW-1185">Reference proteome</keyword>
<gene>
    <name evidence="13" type="primary">btuB_6</name>
    <name evidence="13" type="ORF">LYB30171_00747</name>
</gene>
<dbReference type="Pfam" id="PF07715">
    <property type="entry name" value="Plug"/>
    <property type="match status" value="1"/>
</dbReference>
<evidence type="ECO:0000256" key="6">
    <source>
        <dbReference type="ARBA" id="ARBA00023136"/>
    </source>
</evidence>
<evidence type="ECO:0000259" key="11">
    <source>
        <dbReference type="Pfam" id="PF00593"/>
    </source>
</evidence>
<evidence type="ECO:0000256" key="1">
    <source>
        <dbReference type="ARBA" id="ARBA00004571"/>
    </source>
</evidence>
<evidence type="ECO:0000256" key="8">
    <source>
        <dbReference type="PROSITE-ProRule" id="PRU01360"/>
    </source>
</evidence>
<keyword evidence="5 9" id="KW-0798">TonB box</keyword>
<dbReference type="InterPro" id="IPR000531">
    <property type="entry name" value="Beta-barrel_TonB"/>
</dbReference>
<dbReference type="InterPro" id="IPR012910">
    <property type="entry name" value="Plug_dom"/>
</dbReference>
<evidence type="ECO:0000256" key="3">
    <source>
        <dbReference type="ARBA" id="ARBA00022452"/>
    </source>
</evidence>